<organism evidence="1 2">
    <name type="scientific">Rhynchosporium secalis</name>
    <name type="common">Barley scald fungus</name>
    <dbReference type="NCBI Taxonomy" id="38038"/>
    <lineage>
        <taxon>Eukaryota</taxon>
        <taxon>Fungi</taxon>
        <taxon>Dikarya</taxon>
        <taxon>Ascomycota</taxon>
        <taxon>Pezizomycotina</taxon>
        <taxon>Leotiomycetes</taxon>
        <taxon>Helotiales</taxon>
        <taxon>Ploettnerulaceae</taxon>
        <taxon>Rhynchosporium</taxon>
    </lineage>
</organism>
<keyword evidence="2" id="KW-1185">Reference proteome</keyword>
<dbReference type="EMBL" id="FJVC01000040">
    <property type="protein sequence ID" value="CZT41669.1"/>
    <property type="molecule type" value="Genomic_DNA"/>
</dbReference>
<dbReference type="Proteomes" id="UP000177625">
    <property type="component" value="Unassembled WGS sequence"/>
</dbReference>
<proteinExistence type="predicted"/>
<reference evidence="2" key="1">
    <citation type="submission" date="2016-03" db="EMBL/GenBank/DDBJ databases">
        <authorList>
            <person name="Guldener U."/>
        </authorList>
    </citation>
    <scope>NUCLEOTIDE SEQUENCE [LARGE SCALE GENOMIC DNA]</scope>
</reference>
<accession>A0A1E1LXT2</accession>
<evidence type="ECO:0000313" key="2">
    <source>
        <dbReference type="Proteomes" id="UP000177625"/>
    </source>
</evidence>
<gene>
    <name evidence="1" type="ORF">RSE6_01429</name>
</gene>
<evidence type="ECO:0000313" key="1">
    <source>
        <dbReference type="EMBL" id="CZT41669.1"/>
    </source>
</evidence>
<dbReference type="AlphaFoldDB" id="A0A1E1LXT2"/>
<protein>
    <submittedName>
        <fullName evidence="1">Uncharacterized protein</fullName>
    </submittedName>
</protein>
<sequence>MKSTEKYKIDNNYNLLDEYLAIIDRESRNITTKENLIKKVALTITIPIRTLGILKRETPFGIERATKSSSWINDRTTKLAIRFTPETILRVLRTSAATNTYRLYKKEGY</sequence>
<name>A0A1E1LXT2_RHYSE</name>